<dbReference type="GO" id="GO:0042626">
    <property type="term" value="F:ATPase-coupled transmembrane transporter activity"/>
    <property type="evidence" value="ECO:0007669"/>
    <property type="project" value="TreeGrafter"/>
</dbReference>
<sequence>MLKRSKILFMDEATASVDSQTDAVVQKIIREDFADRTIVSIAHRIPTVMDCDRVLVIDAGFAKEFDKPSRLLERPALFGALVKEYSNRSA</sequence>
<name>I3SF70_LOTJA</name>
<dbReference type="GO" id="GO:0005524">
    <property type="term" value="F:ATP binding"/>
    <property type="evidence" value="ECO:0007669"/>
    <property type="project" value="UniProtKB-KW"/>
</dbReference>
<keyword evidence="2" id="KW-0067">ATP-binding</keyword>
<dbReference type="AlphaFoldDB" id="I3SF70"/>
<dbReference type="Gene3D" id="3.40.50.300">
    <property type="entry name" value="P-loop containing nucleotide triphosphate hydrolases"/>
    <property type="match status" value="1"/>
</dbReference>
<protein>
    <recommendedName>
        <fullName evidence="4">ABC transporter domain-containing protein</fullName>
    </recommendedName>
</protein>
<dbReference type="GO" id="GO:0016020">
    <property type="term" value="C:membrane"/>
    <property type="evidence" value="ECO:0007669"/>
    <property type="project" value="TreeGrafter"/>
</dbReference>
<dbReference type="PANTHER" id="PTHR24223">
    <property type="entry name" value="ATP-BINDING CASSETTE SUB-FAMILY C"/>
    <property type="match status" value="1"/>
</dbReference>
<dbReference type="InterPro" id="IPR050173">
    <property type="entry name" value="ABC_transporter_C-like"/>
</dbReference>
<reference evidence="3" key="1">
    <citation type="submission" date="2012-05" db="EMBL/GenBank/DDBJ databases">
        <authorList>
            <person name="Krishnakumar V."/>
            <person name="Cheung F."/>
            <person name="Xiao Y."/>
            <person name="Chan A."/>
            <person name="Moskal W.A."/>
            <person name="Town C.D."/>
        </authorList>
    </citation>
    <scope>NUCLEOTIDE SEQUENCE</scope>
</reference>
<dbReference type="EMBL" id="BT139117">
    <property type="protein sequence ID" value="AFK38912.1"/>
    <property type="molecule type" value="mRNA"/>
</dbReference>
<evidence type="ECO:0008006" key="4">
    <source>
        <dbReference type="Google" id="ProtNLM"/>
    </source>
</evidence>
<organism evidence="3">
    <name type="scientific">Lotus japonicus</name>
    <name type="common">Lotus corniculatus var. japonicus</name>
    <dbReference type="NCBI Taxonomy" id="34305"/>
    <lineage>
        <taxon>Eukaryota</taxon>
        <taxon>Viridiplantae</taxon>
        <taxon>Streptophyta</taxon>
        <taxon>Embryophyta</taxon>
        <taxon>Tracheophyta</taxon>
        <taxon>Spermatophyta</taxon>
        <taxon>Magnoliopsida</taxon>
        <taxon>eudicotyledons</taxon>
        <taxon>Gunneridae</taxon>
        <taxon>Pentapetalae</taxon>
        <taxon>rosids</taxon>
        <taxon>fabids</taxon>
        <taxon>Fabales</taxon>
        <taxon>Fabaceae</taxon>
        <taxon>Papilionoideae</taxon>
        <taxon>50 kb inversion clade</taxon>
        <taxon>NPAAA clade</taxon>
        <taxon>Hologalegina</taxon>
        <taxon>robinioid clade</taxon>
        <taxon>Loteae</taxon>
        <taxon>Lotus</taxon>
    </lineage>
</organism>
<evidence type="ECO:0000313" key="3">
    <source>
        <dbReference type="EMBL" id="AFK38912.1"/>
    </source>
</evidence>
<dbReference type="SUPFAM" id="SSF52540">
    <property type="entry name" value="P-loop containing nucleoside triphosphate hydrolases"/>
    <property type="match status" value="1"/>
</dbReference>
<evidence type="ECO:0000256" key="1">
    <source>
        <dbReference type="ARBA" id="ARBA00022741"/>
    </source>
</evidence>
<dbReference type="InterPro" id="IPR027417">
    <property type="entry name" value="P-loop_NTPase"/>
</dbReference>
<proteinExistence type="evidence at transcript level"/>
<keyword evidence="1" id="KW-0547">Nucleotide-binding</keyword>
<evidence type="ECO:0000256" key="2">
    <source>
        <dbReference type="ARBA" id="ARBA00022840"/>
    </source>
</evidence>
<dbReference type="PANTHER" id="PTHR24223:SF382">
    <property type="entry name" value="ABC-TYPE XENOBIOTIC TRANSPORTER"/>
    <property type="match status" value="1"/>
</dbReference>
<accession>I3SF70</accession>